<dbReference type="EMBL" id="JAQOSO010000058">
    <property type="protein sequence ID" value="MDJ1174641.1"/>
    <property type="molecule type" value="Genomic_DNA"/>
</dbReference>
<feature type="chain" id="PRO_5046193906" description="Spore coat protein U domain-containing protein" evidence="2">
    <location>
        <begin position="27"/>
        <end position="167"/>
    </location>
</feature>
<dbReference type="RefSeq" id="WP_283766964.1">
    <property type="nucleotide sequence ID" value="NZ_JAQOSO010000058.1"/>
</dbReference>
<reference evidence="3 4" key="1">
    <citation type="submission" date="2023-01" db="EMBL/GenBank/DDBJ databases">
        <title>Novel diversity within Roseofilum (Cyanobacteria; Desertifilaceae) from marine benthic mats with descriptions of four novel species.</title>
        <authorList>
            <person name="Wang Y."/>
            <person name="Berthold D.E."/>
            <person name="Hu J."/>
            <person name="Lefler F.W."/>
            <person name="Laughinghouse H.D. IV."/>
        </authorList>
    </citation>
    <scope>NUCLEOTIDE SEQUENCE [LARGE SCALE GENOMIC DNA]</scope>
    <source>
        <strain evidence="3 4">BLCC-M114</strain>
    </source>
</reference>
<comment type="caution">
    <text evidence="3">The sequence shown here is derived from an EMBL/GenBank/DDBJ whole genome shotgun (WGS) entry which is preliminary data.</text>
</comment>
<feature type="signal peptide" evidence="2">
    <location>
        <begin position="1"/>
        <end position="26"/>
    </location>
</feature>
<evidence type="ECO:0000256" key="2">
    <source>
        <dbReference type="SAM" id="SignalP"/>
    </source>
</evidence>
<protein>
    <recommendedName>
        <fullName evidence="5">Spore coat protein U domain-containing protein</fullName>
    </recommendedName>
</protein>
<organism evidence="3 4">
    <name type="scientific">Roseofilum capinflatum BLCC-M114</name>
    <dbReference type="NCBI Taxonomy" id="3022440"/>
    <lineage>
        <taxon>Bacteria</taxon>
        <taxon>Bacillati</taxon>
        <taxon>Cyanobacteriota</taxon>
        <taxon>Cyanophyceae</taxon>
        <taxon>Desertifilales</taxon>
        <taxon>Desertifilaceae</taxon>
        <taxon>Roseofilum</taxon>
        <taxon>Roseofilum capinflatum</taxon>
    </lineage>
</organism>
<sequence>MNTIRFALASALAILSAVAFAPKAQAQNSTTVNFNGNVTSSCTFTNVANGTLQQPSATAEYLMAEPVSNTGQTGLLTVNCTGPSNLSISPPVKLQAPHGFNPDIVQAVLYNDTGSETTTNGNGQFSNSSPWNSSTTPISATNNSTYRVGMVVGKIVSFLSSTLISKR</sequence>
<keyword evidence="2" id="KW-0732">Signal</keyword>
<evidence type="ECO:0000256" key="1">
    <source>
        <dbReference type="SAM" id="MobiDB-lite"/>
    </source>
</evidence>
<feature type="compositionally biased region" description="Polar residues" evidence="1">
    <location>
        <begin position="113"/>
        <end position="125"/>
    </location>
</feature>
<feature type="region of interest" description="Disordered" evidence="1">
    <location>
        <begin position="113"/>
        <end position="136"/>
    </location>
</feature>
<evidence type="ECO:0000313" key="3">
    <source>
        <dbReference type="EMBL" id="MDJ1174641.1"/>
    </source>
</evidence>
<name>A0ABT7B674_9CYAN</name>
<evidence type="ECO:0000313" key="4">
    <source>
        <dbReference type="Proteomes" id="UP001235849"/>
    </source>
</evidence>
<proteinExistence type="predicted"/>
<dbReference type="Proteomes" id="UP001235849">
    <property type="component" value="Unassembled WGS sequence"/>
</dbReference>
<feature type="compositionally biased region" description="Low complexity" evidence="1">
    <location>
        <begin position="126"/>
        <end position="136"/>
    </location>
</feature>
<evidence type="ECO:0008006" key="5">
    <source>
        <dbReference type="Google" id="ProtNLM"/>
    </source>
</evidence>
<gene>
    <name evidence="3" type="ORF">PMG25_11110</name>
</gene>
<keyword evidence="4" id="KW-1185">Reference proteome</keyword>
<accession>A0ABT7B674</accession>